<keyword evidence="4" id="KW-1185">Reference proteome</keyword>
<feature type="region of interest" description="Disordered" evidence="1">
    <location>
        <begin position="52"/>
        <end position="121"/>
    </location>
</feature>
<protein>
    <submittedName>
        <fullName evidence="3">Putative Chaperone protein DnaK</fullName>
    </submittedName>
</protein>
<dbReference type="PANTHER" id="PTHR35991:SF1">
    <property type="entry name" value="CA-RESPONSIVE PROTEIN"/>
    <property type="match status" value="1"/>
</dbReference>
<dbReference type="EMBL" id="CM017874">
    <property type="protein sequence ID" value="KAG1335418.1"/>
    <property type="molecule type" value="Genomic_DNA"/>
</dbReference>
<evidence type="ECO:0000256" key="2">
    <source>
        <dbReference type="SAM" id="Phobius"/>
    </source>
</evidence>
<dbReference type="Proteomes" id="UP000797356">
    <property type="component" value="Chromosome 3"/>
</dbReference>
<feature type="transmembrane region" description="Helical" evidence="2">
    <location>
        <begin position="6"/>
        <end position="30"/>
    </location>
</feature>
<reference evidence="3" key="2">
    <citation type="submission" date="2019-07" db="EMBL/GenBank/DDBJ databases">
        <authorList>
            <person name="Yang Y."/>
            <person name="Bocs S."/>
            <person name="Baudouin L."/>
        </authorList>
    </citation>
    <scope>NUCLEOTIDE SEQUENCE</scope>
    <source>
        <tissue evidence="3">Spear leaf of Hainan Tall coconut</tissue>
    </source>
</reference>
<dbReference type="PANTHER" id="PTHR35991">
    <property type="entry name" value="CA-RESPONSIVE PROTEIN"/>
    <property type="match status" value="1"/>
</dbReference>
<accession>A0A8K0I474</accession>
<organism evidence="3 4">
    <name type="scientific">Cocos nucifera</name>
    <name type="common">Coconut palm</name>
    <dbReference type="NCBI Taxonomy" id="13894"/>
    <lineage>
        <taxon>Eukaryota</taxon>
        <taxon>Viridiplantae</taxon>
        <taxon>Streptophyta</taxon>
        <taxon>Embryophyta</taxon>
        <taxon>Tracheophyta</taxon>
        <taxon>Spermatophyta</taxon>
        <taxon>Magnoliopsida</taxon>
        <taxon>Liliopsida</taxon>
        <taxon>Arecaceae</taxon>
        <taxon>Arecoideae</taxon>
        <taxon>Cocoseae</taxon>
        <taxon>Attaleinae</taxon>
        <taxon>Cocos</taxon>
    </lineage>
</organism>
<feature type="compositionally biased region" description="Basic residues" evidence="1">
    <location>
        <begin position="98"/>
        <end position="107"/>
    </location>
</feature>
<gene>
    <name evidence="3" type="ORF">COCNU_03G015370</name>
</gene>
<reference evidence="3" key="1">
    <citation type="journal article" date="2017" name="Gigascience">
        <title>The genome draft of coconut (Cocos nucifera).</title>
        <authorList>
            <person name="Xiao Y."/>
            <person name="Xu P."/>
            <person name="Fan H."/>
            <person name="Baudouin L."/>
            <person name="Xia W."/>
            <person name="Bocs S."/>
            <person name="Xu J."/>
            <person name="Li Q."/>
            <person name="Guo A."/>
            <person name="Zhou L."/>
            <person name="Li J."/>
            <person name="Wu Y."/>
            <person name="Ma Z."/>
            <person name="Armero A."/>
            <person name="Issali A.E."/>
            <person name="Liu N."/>
            <person name="Peng M."/>
            <person name="Yang Y."/>
        </authorList>
    </citation>
    <scope>NUCLEOTIDE SEQUENCE</scope>
    <source>
        <tissue evidence="3">Spear leaf of Hainan Tall coconut</tissue>
    </source>
</reference>
<evidence type="ECO:0000313" key="4">
    <source>
        <dbReference type="Proteomes" id="UP000797356"/>
    </source>
</evidence>
<evidence type="ECO:0000313" key="3">
    <source>
        <dbReference type="EMBL" id="KAG1335418.1"/>
    </source>
</evidence>
<evidence type="ECO:0000256" key="1">
    <source>
        <dbReference type="SAM" id="MobiDB-lite"/>
    </source>
</evidence>
<feature type="compositionally biased region" description="Pro residues" evidence="1">
    <location>
        <begin position="61"/>
        <end position="70"/>
    </location>
</feature>
<dbReference type="OrthoDB" id="1925033at2759"/>
<sequence length="306" mass="33889">MASHQQLLAFANYFVIFVSFALILSSLYFVKKKSAARKRAQERERARRAIALSGAQDLPDWLPPPNPPLPGGDQKEAAAATMAGGGGQGERQKGEEKRKKKRGKKKRQESGGGLEGGEEAKVAAGAEEMGKAGAGKAGSIYPFSSFASATQRKIKVQYDQLVKSNQAKALTVAQVGQFINCLIEARNELQHKSDIIQRSFKIKKALLVKADRSSFDRLAQQIYKLEAEHKRLEEDAAVYNLLQEQLKLSPAYNKMLEISSNVELKATSDQETEARELPDISFEELLAQEKKDSFWQKNGKLRSFAS</sequence>
<comment type="caution">
    <text evidence="3">The sequence shown here is derived from an EMBL/GenBank/DDBJ whole genome shotgun (WGS) entry which is preliminary data.</text>
</comment>
<keyword evidence="2" id="KW-1133">Transmembrane helix</keyword>
<proteinExistence type="predicted"/>
<dbReference type="AlphaFoldDB" id="A0A8K0I474"/>
<keyword evidence="2" id="KW-0812">Transmembrane</keyword>
<keyword evidence="2" id="KW-0472">Membrane</keyword>
<name>A0A8K0I474_COCNU</name>